<comment type="caution">
    <text evidence="1">The sequence shown here is derived from an EMBL/GenBank/DDBJ whole genome shotgun (WGS) entry which is preliminary data.</text>
</comment>
<keyword evidence="2" id="KW-1185">Reference proteome</keyword>
<organism evidence="1 2">
    <name type="scientific">Camellia lanceoleosa</name>
    <dbReference type="NCBI Taxonomy" id="1840588"/>
    <lineage>
        <taxon>Eukaryota</taxon>
        <taxon>Viridiplantae</taxon>
        <taxon>Streptophyta</taxon>
        <taxon>Embryophyta</taxon>
        <taxon>Tracheophyta</taxon>
        <taxon>Spermatophyta</taxon>
        <taxon>Magnoliopsida</taxon>
        <taxon>eudicotyledons</taxon>
        <taxon>Gunneridae</taxon>
        <taxon>Pentapetalae</taxon>
        <taxon>asterids</taxon>
        <taxon>Ericales</taxon>
        <taxon>Theaceae</taxon>
        <taxon>Camellia</taxon>
    </lineage>
</organism>
<proteinExistence type="predicted"/>
<evidence type="ECO:0000313" key="1">
    <source>
        <dbReference type="EMBL" id="KAI8018668.1"/>
    </source>
</evidence>
<keyword evidence="1" id="KW-0808">Transferase</keyword>
<keyword evidence="1" id="KW-0675">Receptor</keyword>
<sequence length="184" mass="20356">MELGNLKSLIYLELSSNQLSGPIPSSLGDLTNLEILNLRSNQLSNRIPQEFANLKKLVELVMDENQFSGNLPELCQGTYGYVAPELAYTMKVTEKCDVYSFGVLALEVIKGKHPGDFIMSLLTPTVENIMLKDVLDQRLSPPSPEVEEVVMCSVKLAIGCLHVNPQSRPTMHIVSQLLSTQKIP</sequence>
<protein>
    <submittedName>
        <fullName evidence="1">MDIS1-interacting receptor like kinase 2</fullName>
    </submittedName>
</protein>
<keyword evidence="1" id="KW-0418">Kinase</keyword>
<accession>A0ACC0I0B9</accession>
<gene>
    <name evidence="1" type="ORF">LOK49_LG04G02971</name>
</gene>
<name>A0ACC0I0B9_9ERIC</name>
<dbReference type="Proteomes" id="UP001060215">
    <property type="component" value="Chromosome 2"/>
</dbReference>
<dbReference type="EMBL" id="CM045759">
    <property type="protein sequence ID" value="KAI8018668.1"/>
    <property type="molecule type" value="Genomic_DNA"/>
</dbReference>
<reference evidence="1 2" key="1">
    <citation type="journal article" date="2022" name="Plant J.">
        <title>Chromosome-level genome of Camellia lanceoleosa provides a valuable resource for understanding genome evolution and self-incompatibility.</title>
        <authorList>
            <person name="Gong W."/>
            <person name="Xiao S."/>
            <person name="Wang L."/>
            <person name="Liao Z."/>
            <person name="Chang Y."/>
            <person name="Mo W."/>
            <person name="Hu G."/>
            <person name="Li W."/>
            <person name="Zhao G."/>
            <person name="Zhu H."/>
            <person name="Hu X."/>
            <person name="Ji K."/>
            <person name="Xiang X."/>
            <person name="Song Q."/>
            <person name="Yuan D."/>
            <person name="Jin S."/>
            <person name="Zhang L."/>
        </authorList>
    </citation>
    <scope>NUCLEOTIDE SEQUENCE [LARGE SCALE GENOMIC DNA]</scope>
    <source>
        <strain evidence="1">SQ_2022a</strain>
    </source>
</reference>
<evidence type="ECO:0000313" key="2">
    <source>
        <dbReference type="Proteomes" id="UP001060215"/>
    </source>
</evidence>